<keyword evidence="5" id="KW-0560">Oxidoreductase</keyword>
<evidence type="ECO:0000256" key="2">
    <source>
        <dbReference type="ARBA" id="ARBA00010617"/>
    </source>
</evidence>
<evidence type="ECO:0000256" key="8">
    <source>
        <dbReference type="PIRSR" id="PIRSR602401-1"/>
    </source>
</evidence>
<gene>
    <name evidence="10" type="ORF">URODEC1_LOCUS55733</name>
</gene>
<organism evidence="10 11">
    <name type="scientific">Urochloa decumbens</name>
    <dbReference type="NCBI Taxonomy" id="240449"/>
    <lineage>
        <taxon>Eukaryota</taxon>
        <taxon>Viridiplantae</taxon>
        <taxon>Streptophyta</taxon>
        <taxon>Embryophyta</taxon>
        <taxon>Tracheophyta</taxon>
        <taxon>Spermatophyta</taxon>
        <taxon>Magnoliopsida</taxon>
        <taxon>Liliopsida</taxon>
        <taxon>Poales</taxon>
        <taxon>Poaceae</taxon>
        <taxon>PACMAD clade</taxon>
        <taxon>Panicoideae</taxon>
        <taxon>Panicodae</taxon>
        <taxon>Paniceae</taxon>
        <taxon>Melinidinae</taxon>
        <taxon>Urochloa</taxon>
    </lineage>
</organism>
<dbReference type="InterPro" id="IPR002401">
    <property type="entry name" value="Cyt_P450_E_grp-I"/>
</dbReference>
<dbReference type="Pfam" id="PF00067">
    <property type="entry name" value="p450"/>
    <property type="match status" value="1"/>
</dbReference>
<feature type="binding site" description="axial binding residue" evidence="8">
    <location>
        <position position="391"/>
    </location>
    <ligand>
        <name>heme</name>
        <dbReference type="ChEBI" id="CHEBI:30413"/>
    </ligand>
    <ligandPart>
        <name>Fe</name>
        <dbReference type="ChEBI" id="CHEBI:18248"/>
    </ligandPart>
</feature>
<keyword evidence="4 8" id="KW-0479">Metal-binding</keyword>
<evidence type="ECO:0000313" key="10">
    <source>
        <dbReference type="EMBL" id="CAL4980592.1"/>
    </source>
</evidence>
<evidence type="ECO:0000256" key="6">
    <source>
        <dbReference type="ARBA" id="ARBA00023004"/>
    </source>
</evidence>
<dbReference type="FunFam" id="1.10.630.10:FF:000126">
    <property type="entry name" value="Predicted protein"/>
    <property type="match status" value="1"/>
</dbReference>
<dbReference type="AlphaFoldDB" id="A0ABC9AMS0"/>
<keyword evidence="9" id="KW-0732">Signal</keyword>
<keyword evidence="6 8" id="KW-0408">Iron</keyword>
<dbReference type="GO" id="GO:0046872">
    <property type="term" value="F:metal ion binding"/>
    <property type="evidence" value="ECO:0007669"/>
    <property type="project" value="UniProtKB-KW"/>
</dbReference>
<comment type="cofactor">
    <cofactor evidence="1 8">
        <name>heme</name>
        <dbReference type="ChEBI" id="CHEBI:30413"/>
    </cofactor>
</comment>
<protein>
    <recommendedName>
        <fullName evidence="12">Cytochrome P450</fullName>
    </recommendedName>
</protein>
<evidence type="ECO:0000256" key="7">
    <source>
        <dbReference type="ARBA" id="ARBA00023033"/>
    </source>
</evidence>
<dbReference type="PANTHER" id="PTHR47950:SF46">
    <property type="entry name" value="OS03G0248200 PROTEIN"/>
    <property type="match status" value="1"/>
</dbReference>
<feature type="chain" id="PRO_5044860068" description="Cytochrome P450" evidence="9">
    <location>
        <begin position="20"/>
        <end position="448"/>
    </location>
</feature>
<dbReference type="PANTHER" id="PTHR47950">
    <property type="entry name" value="CYTOCHROME P450, FAMILY 76, SUBFAMILY C, POLYPEPTIDE 5-RELATED"/>
    <property type="match status" value="1"/>
</dbReference>
<dbReference type="Gene3D" id="1.10.630.10">
    <property type="entry name" value="Cytochrome P450"/>
    <property type="match status" value="1"/>
</dbReference>
<reference evidence="11" key="1">
    <citation type="submission" date="2024-06" db="EMBL/GenBank/DDBJ databases">
        <authorList>
            <person name="Ryan C."/>
        </authorList>
    </citation>
    <scope>NUCLEOTIDE SEQUENCE [LARGE SCALE GENOMIC DNA]</scope>
</reference>
<feature type="signal peptide" evidence="9">
    <location>
        <begin position="1"/>
        <end position="19"/>
    </location>
</feature>
<keyword evidence="7" id="KW-0503">Monooxygenase</keyword>
<comment type="similarity">
    <text evidence="2">Belongs to the cytochrome P450 family.</text>
</comment>
<accession>A0ABC9AMS0</accession>
<evidence type="ECO:0000256" key="5">
    <source>
        <dbReference type="ARBA" id="ARBA00023002"/>
    </source>
</evidence>
<evidence type="ECO:0000256" key="1">
    <source>
        <dbReference type="ARBA" id="ARBA00001971"/>
    </source>
</evidence>
<evidence type="ECO:0008006" key="12">
    <source>
        <dbReference type="Google" id="ProtNLM"/>
    </source>
</evidence>
<dbReference type="PRINTS" id="PR00385">
    <property type="entry name" value="P450"/>
</dbReference>
<keyword evidence="11" id="KW-1185">Reference proteome</keyword>
<evidence type="ECO:0000256" key="4">
    <source>
        <dbReference type="ARBA" id="ARBA00022723"/>
    </source>
</evidence>
<proteinExistence type="inferred from homology"/>
<dbReference type="GO" id="GO:0004497">
    <property type="term" value="F:monooxygenase activity"/>
    <property type="evidence" value="ECO:0007669"/>
    <property type="project" value="UniProtKB-KW"/>
</dbReference>
<sequence length="448" mass="50149">MTLRLGMVITVVASSAAAARDVLHRHDAALSGRSLPDATHVFAHYTHSMVWHPTSSPRWRALRKVCSAELFAPHRLTTNQSLRRDKVWQLVSHVERVAYSGMPIAVRRLTFATVINLLSSTIFSADVANLDDCKGSSESSFQGVLAEVIATVGLPNMSDFFPEIARFDPQGIRRRIKGLFQRLHDMIDDRIELRLRERATTAGNGEPPANKNFLDVLLDYRGTDDGKGFDRQTLLTLLLDLFSVGTDTSAATVEWAIAELLLYPKSMARAQSELAQVLGSRPEVEESDIDKLKYLQAIVKETFRIHPPAPLLLPHEAKDTTQIQDGRYTVPLGTRIVVNVWAIGRDGEVWPEPEKFMPERFLEEESSGAAGVDFRGRDLELLPFGSGRRMCPEMPLAHRMVHLMLASLLHRFEWRMRPEDVKNGLDMSERVGLNLAMAKPVQAMATPV</sequence>
<evidence type="ECO:0000256" key="9">
    <source>
        <dbReference type="SAM" id="SignalP"/>
    </source>
</evidence>
<evidence type="ECO:0000313" key="11">
    <source>
        <dbReference type="Proteomes" id="UP001497457"/>
    </source>
</evidence>
<keyword evidence="3 8" id="KW-0349">Heme</keyword>
<dbReference type="EMBL" id="OZ075131">
    <property type="protein sequence ID" value="CAL4980592.1"/>
    <property type="molecule type" value="Genomic_DNA"/>
</dbReference>
<dbReference type="InterPro" id="IPR036396">
    <property type="entry name" value="Cyt_P450_sf"/>
</dbReference>
<dbReference type="PRINTS" id="PR00463">
    <property type="entry name" value="EP450I"/>
</dbReference>
<name>A0ABC9AMS0_9POAL</name>
<dbReference type="InterPro" id="IPR001128">
    <property type="entry name" value="Cyt_P450"/>
</dbReference>
<reference evidence="10 11" key="2">
    <citation type="submission" date="2024-10" db="EMBL/GenBank/DDBJ databases">
        <authorList>
            <person name="Ryan C."/>
        </authorList>
    </citation>
    <scope>NUCLEOTIDE SEQUENCE [LARGE SCALE GENOMIC DNA]</scope>
</reference>
<evidence type="ECO:0000256" key="3">
    <source>
        <dbReference type="ARBA" id="ARBA00022617"/>
    </source>
</evidence>
<dbReference type="Proteomes" id="UP001497457">
    <property type="component" value="Chromosome 21rd"/>
</dbReference>
<dbReference type="SUPFAM" id="SSF48264">
    <property type="entry name" value="Cytochrome P450"/>
    <property type="match status" value="1"/>
</dbReference>
<dbReference type="GO" id="GO:0016705">
    <property type="term" value="F:oxidoreductase activity, acting on paired donors, with incorporation or reduction of molecular oxygen"/>
    <property type="evidence" value="ECO:0007669"/>
    <property type="project" value="UniProtKB-ARBA"/>
</dbReference>